<evidence type="ECO:0000256" key="1">
    <source>
        <dbReference type="ARBA" id="ARBA00022737"/>
    </source>
</evidence>
<feature type="domain" description="CUB" evidence="4">
    <location>
        <begin position="136"/>
        <end position="228"/>
    </location>
</feature>
<dbReference type="HOGENOM" id="CLU_1016670_0_0_1"/>
<dbReference type="Proteomes" id="UP000015102">
    <property type="component" value="Unassembled WGS sequence"/>
</dbReference>
<evidence type="ECO:0000256" key="2">
    <source>
        <dbReference type="ARBA" id="ARBA00023157"/>
    </source>
</evidence>
<comment type="caution">
    <text evidence="3">Lacks conserved residue(s) required for the propagation of feature annotation.</text>
</comment>
<evidence type="ECO:0000259" key="4">
    <source>
        <dbReference type="PROSITE" id="PS01180"/>
    </source>
</evidence>
<reference evidence="5" key="2">
    <citation type="submission" date="2015-06" db="UniProtKB">
        <authorList>
            <consortium name="EnsemblMetazoa"/>
        </authorList>
    </citation>
    <scope>IDENTIFICATION</scope>
</reference>
<dbReference type="CDD" id="cd00041">
    <property type="entry name" value="CUB"/>
    <property type="match status" value="1"/>
</dbReference>
<dbReference type="EMBL" id="CAQQ02028125">
    <property type="status" value="NOT_ANNOTATED_CDS"/>
    <property type="molecule type" value="Genomic_DNA"/>
</dbReference>
<dbReference type="Gene3D" id="2.60.120.290">
    <property type="entry name" value="Spermadhesin, CUB domain"/>
    <property type="match status" value="2"/>
</dbReference>
<dbReference type="PANTHER" id="PTHR24251">
    <property type="entry name" value="OVOCHYMASE-RELATED"/>
    <property type="match status" value="1"/>
</dbReference>
<evidence type="ECO:0000256" key="3">
    <source>
        <dbReference type="PROSITE-ProRule" id="PRU00059"/>
    </source>
</evidence>
<evidence type="ECO:0000313" key="6">
    <source>
        <dbReference type="Proteomes" id="UP000015102"/>
    </source>
</evidence>
<dbReference type="PROSITE" id="PS01180">
    <property type="entry name" value="CUB"/>
    <property type="match status" value="2"/>
</dbReference>
<feature type="domain" description="CUB" evidence="4">
    <location>
        <begin position="16"/>
        <end position="133"/>
    </location>
</feature>
<accession>T1GR71</accession>
<reference evidence="6" key="1">
    <citation type="submission" date="2013-02" db="EMBL/GenBank/DDBJ databases">
        <authorList>
            <person name="Hughes D."/>
        </authorList>
    </citation>
    <scope>NUCLEOTIDE SEQUENCE</scope>
    <source>
        <strain>Durham</strain>
        <strain evidence="6">NC isolate 2 -- Noor lab</strain>
    </source>
</reference>
<dbReference type="AlphaFoldDB" id="T1GR71"/>
<dbReference type="STRING" id="36166.T1GR71"/>
<dbReference type="SUPFAM" id="SSF49854">
    <property type="entry name" value="Spermadhesin, CUB domain"/>
    <property type="match status" value="2"/>
</dbReference>
<organism evidence="5 6">
    <name type="scientific">Megaselia scalaris</name>
    <name type="common">Humpbacked fly</name>
    <name type="synonym">Phora scalaris</name>
    <dbReference type="NCBI Taxonomy" id="36166"/>
    <lineage>
        <taxon>Eukaryota</taxon>
        <taxon>Metazoa</taxon>
        <taxon>Ecdysozoa</taxon>
        <taxon>Arthropoda</taxon>
        <taxon>Hexapoda</taxon>
        <taxon>Insecta</taxon>
        <taxon>Pterygota</taxon>
        <taxon>Neoptera</taxon>
        <taxon>Endopterygota</taxon>
        <taxon>Diptera</taxon>
        <taxon>Brachycera</taxon>
        <taxon>Muscomorpha</taxon>
        <taxon>Platypezoidea</taxon>
        <taxon>Phoridae</taxon>
        <taxon>Megaseliini</taxon>
        <taxon>Megaselia</taxon>
    </lineage>
</organism>
<keyword evidence="1" id="KW-0677">Repeat</keyword>
<dbReference type="EMBL" id="CAQQ02028126">
    <property type="status" value="NOT_ANNOTATED_CDS"/>
    <property type="molecule type" value="Genomic_DNA"/>
</dbReference>
<protein>
    <recommendedName>
        <fullName evidence="4">CUB domain-containing protein</fullName>
    </recommendedName>
</protein>
<dbReference type="InterPro" id="IPR035914">
    <property type="entry name" value="Sperma_CUB_dom_sf"/>
</dbReference>
<proteinExistence type="predicted"/>
<dbReference type="InterPro" id="IPR000859">
    <property type="entry name" value="CUB_dom"/>
</dbReference>
<sequence length="274" mass="31588">MLEFEMKQGMHSSFQFEYYLESCNEVIRNPGWIYSPKGKVDISNECEWKIEAPENHQIKLSFARFNVGSSFVCRYSAFGVRVYKGNDSLPFYKMCGKFNETKTIKLPSKTGSIQYYSPYFDENTEFKVHVEFVKMCDEKIELNRNGKTLSKKLGNITDNYECNFYISAPEGFRIEAEFQELKMLGGAGRCEETAIELYESYELHNGFLEKLCKNEPIKFTSPENSLNILAKGALLDFVVKLTLKETLCGSKNNIILNDEKTETIQMSPYPANVY</sequence>
<evidence type="ECO:0000313" key="5">
    <source>
        <dbReference type="EnsemblMetazoa" id="MESCA006147-PA"/>
    </source>
</evidence>
<keyword evidence="6" id="KW-1185">Reference proteome</keyword>
<dbReference type="SMART" id="SM00042">
    <property type="entry name" value="CUB"/>
    <property type="match status" value="2"/>
</dbReference>
<dbReference type="Pfam" id="PF00431">
    <property type="entry name" value="CUB"/>
    <property type="match status" value="2"/>
</dbReference>
<keyword evidence="2" id="KW-1015">Disulfide bond</keyword>
<dbReference type="EnsemblMetazoa" id="MESCA006147-RA">
    <property type="protein sequence ID" value="MESCA006147-PA"/>
    <property type="gene ID" value="MESCA006147"/>
</dbReference>
<name>T1GR71_MEGSC</name>